<evidence type="ECO:0008006" key="3">
    <source>
        <dbReference type="Google" id="ProtNLM"/>
    </source>
</evidence>
<dbReference type="OrthoDB" id="325353at2"/>
<gene>
    <name evidence="1" type="ORF">DLM75_01540</name>
</gene>
<name>A0A396Z943_9LEPT</name>
<comment type="caution">
    <text evidence="1">The sequence shown here is derived from an EMBL/GenBank/DDBJ whole genome shotgun (WGS) entry which is preliminary data.</text>
</comment>
<evidence type="ECO:0000313" key="2">
    <source>
        <dbReference type="Proteomes" id="UP000265798"/>
    </source>
</evidence>
<sequence>MKPSVLLLLITFFCSPLFAESIRFVIEGHEFYFLKDPNSPLKTETKEMIQEFADQFILELNNESERLNLKKPSSVSVFISQNTKIFSRTTGQPSFIAAHFLLESEQFHFQNPSLLKKKNILSTSIRHEICHYFSPHIDNVDLRWLEESYCEALYPTNAIVSKKFLQFPNSWEQFKLFNRDKSSDKKRELKKYELLSSWGSWILKEQGEIQFRDLLKNRVQEKEWKTLYSKFLKTQ</sequence>
<proteinExistence type="predicted"/>
<protein>
    <recommendedName>
        <fullName evidence="3">DUF1570 domain-containing protein</fullName>
    </recommendedName>
</protein>
<accession>A0A396Z943</accession>
<dbReference type="Proteomes" id="UP000265798">
    <property type="component" value="Unassembled WGS sequence"/>
</dbReference>
<dbReference type="AlphaFoldDB" id="A0A396Z943"/>
<dbReference type="EMBL" id="QHCT01000001">
    <property type="protein sequence ID" value="RHX91949.1"/>
    <property type="molecule type" value="Genomic_DNA"/>
</dbReference>
<evidence type="ECO:0000313" key="1">
    <source>
        <dbReference type="EMBL" id="RHX91949.1"/>
    </source>
</evidence>
<reference evidence="2" key="1">
    <citation type="submission" date="2018-05" db="EMBL/GenBank/DDBJ databases">
        <title>Leptospira yasudae sp. nov. and Leptospira stimsonii sp. nov., two pathogenic species of the genus Leptospira isolated from environmental sources.</title>
        <authorList>
            <person name="Casanovas-Massana A."/>
            <person name="Hamond C."/>
            <person name="Santos L.A."/>
            <person name="Hacker K.P."/>
            <person name="Balassiano I."/>
            <person name="Medeiros M.A."/>
            <person name="Reis M.G."/>
            <person name="Ko A.I."/>
            <person name="Wunder E.A."/>
        </authorList>
    </citation>
    <scope>NUCLEOTIDE SEQUENCE [LARGE SCALE GENOMIC DNA]</scope>
    <source>
        <strain evidence="2">Yale</strain>
    </source>
</reference>
<organism evidence="1 2">
    <name type="scientific">Leptospira stimsonii</name>
    <dbReference type="NCBI Taxonomy" id="2202203"/>
    <lineage>
        <taxon>Bacteria</taxon>
        <taxon>Pseudomonadati</taxon>
        <taxon>Spirochaetota</taxon>
        <taxon>Spirochaetia</taxon>
        <taxon>Leptospirales</taxon>
        <taxon>Leptospiraceae</taxon>
        <taxon>Leptospira</taxon>
    </lineage>
</organism>